<dbReference type="InterPro" id="IPR050833">
    <property type="entry name" value="Poly_Biosynth_Transport"/>
</dbReference>
<keyword evidence="5 6" id="KW-0472">Membrane</keyword>
<feature type="transmembrane region" description="Helical" evidence="6">
    <location>
        <begin position="383"/>
        <end position="405"/>
    </location>
</feature>
<accession>A0ABS4ERV4</accession>
<feature type="transmembrane region" description="Helical" evidence="6">
    <location>
        <begin position="175"/>
        <end position="202"/>
    </location>
</feature>
<feature type="transmembrane region" description="Helical" evidence="6">
    <location>
        <begin position="358"/>
        <end position="377"/>
    </location>
</feature>
<evidence type="ECO:0000256" key="6">
    <source>
        <dbReference type="SAM" id="Phobius"/>
    </source>
</evidence>
<evidence type="ECO:0000256" key="4">
    <source>
        <dbReference type="ARBA" id="ARBA00022989"/>
    </source>
</evidence>
<feature type="transmembrane region" description="Helical" evidence="6">
    <location>
        <begin position="287"/>
        <end position="314"/>
    </location>
</feature>
<evidence type="ECO:0000313" key="7">
    <source>
        <dbReference type="EMBL" id="MBP1860672.1"/>
    </source>
</evidence>
<organism evidence="7 8">
    <name type="scientific">Rhizobium herbae</name>
    <dbReference type="NCBI Taxonomy" id="508661"/>
    <lineage>
        <taxon>Bacteria</taxon>
        <taxon>Pseudomonadati</taxon>
        <taxon>Pseudomonadota</taxon>
        <taxon>Alphaproteobacteria</taxon>
        <taxon>Hyphomicrobiales</taxon>
        <taxon>Rhizobiaceae</taxon>
        <taxon>Rhizobium/Agrobacterium group</taxon>
        <taxon>Rhizobium</taxon>
    </lineage>
</organism>
<feature type="transmembrane region" description="Helical" evidence="6">
    <location>
        <begin position="85"/>
        <end position="106"/>
    </location>
</feature>
<dbReference type="EMBL" id="JAGGJV010000008">
    <property type="protein sequence ID" value="MBP1860672.1"/>
    <property type="molecule type" value="Genomic_DNA"/>
</dbReference>
<dbReference type="Proteomes" id="UP000823786">
    <property type="component" value="Unassembled WGS sequence"/>
</dbReference>
<evidence type="ECO:0000256" key="5">
    <source>
        <dbReference type="ARBA" id="ARBA00023136"/>
    </source>
</evidence>
<dbReference type="RefSeq" id="WP_209854680.1">
    <property type="nucleotide sequence ID" value="NZ_JAGGJV010000008.1"/>
</dbReference>
<feature type="transmembrane region" description="Helical" evidence="6">
    <location>
        <begin position="118"/>
        <end position="139"/>
    </location>
</feature>
<protein>
    <submittedName>
        <fullName evidence="7">O-antigen/teichoic acid export membrane protein</fullName>
    </submittedName>
</protein>
<keyword evidence="8" id="KW-1185">Reference proteome</keyword>
<dbReference type="PANTHER" id="PTHR30250">
    <property type="entry name" value="PST FAMILY PREDICTED COLANIC ACID TRANSPORTER"/>
    <property type="match status" value="1"/>
</dbReference>
<feature type="transmembrane region" description="Helical" evidence="6">
    <location>
        <begin position="326"/>
        <end position="351"/>
    </location>
</feature>
<dbReference type="Pfam" id="PF01943">
    <property type="entry name" value="Polysacc_synt"/>
    <property type="match status" value="1"/>
</dbReference>
<keyword evidence="4 6" id="KW-1133">Transmembrane helix</keyword>
<evidence type="ECO:0000256" key="1">
    <source>
        <dbReference type="ARBA" id="ARBA00004651"/>
    </source>
</evidence>
<feature type="transmembrane region" description="Helical" evidence="6">
    <location>
        <begin position="7"/>
        <end position="27"/>
    </location>
</feature>
<sequence>MLLTNSIYALTMRVLGLIINILTFALLANQLPIDAVGLYSLIASIALAARYLGPLGLDQLTIKSVRELVGSDDNIFVSAFHRKSVSVIIVSTFIYSVFFFLISYSLDFLNYDISTLTSMNLIIISSVFSGYFSGVFRAHDHFFLSFFPDNFFSYLLTAIFCVIFLQVGKLNTDNAIIALAIGTSGAALLHIAAFIYLIPIWGPKYKTPIRFKELLTLWMVLAANFLQSRSSVFLAAAIGSLTTTALMDTAMKFALVPTLATWAIGAVFGPKLVSLNAANNKPGAQELIVVASWIAFLPALAFLLCFIFVGQFIIANLLSSNYLGAYPATILCLIATAVNSSCSITSTYLYYCGKQIVVLKYTAISFVSFCITGYFLGTSFGSIGISIGFLISTIIRDFGLMYFLLKSERIHSGIWNFRGLIDTFSILKKIKYSI</sequence>
<keyword evidence="2" id="KW-1003">Cell membrane</keyword>
<comment type="caution">
    <text evidence="7">The sequence shown here is derived from an EMBL/GenBank/DDBJ whole genome shotgun (WGS) entry which is preliminary data.</text>
</comment>
<comment type="subcellular location">
    <subcellularLocation>
        <location evidence="1">Cell membrane</location>
        <topology evidence="1">Multi-pass membrane protein</topology>
    </subcellularLocation>
</comment>
<feature type="transmembrane region" description="Helical" evidence="6">
    <location>
        <begin position="33"/>
        <end position="53"/>
    </location>
</feature>
<proteinExistence type="predicted"/>
<evidence type="ECO:0000256" key="3">
    <source>
        <dbReference type="ARBA" id="ARBA00022692"/>
    </source>
</evidence>
<feature type="transmembrane region" description="Helical" evidence="6">
    <location>
        <begin position="253"/>
        <end position="275"/>
    </location>
</feature>
<dbReference type="PANTHER" id="PTHR30250:SF11">
    <property type="entry name" value="O-ANTIGEN TRANSPORTER-RELATED"/>
    <property type="match status" value="1"/>
</dbReference>
<dbReference type="InterPro" id="IPR002797">
    <property type="entry name" value="Polysacc_synth"/>
</dbReference>
<name>A0ABS4ERV4_9HYPH</name>
<reference evidence="7 8" key="1">
    <citation type="submission" date="2021-03" db="EMBL/GenBank/DDBJ databases">
        <title>Genomic Encyclopedia of Type Strains, Phase IV (KMG-IV): sequencing the most valuable type-strain genomes for metagenomic binning, comparative biology and taxonomic classification.</title>
        <authorList>
            <person name="Goeker M."/>
        </authorList>
    </citation>
    <scope>NUCLEOTIDE SEQUENCE [LARGE SCALE GENOMIC DNA]</scope>
    <source>
        <strain evidence="7 8">DSM 26427</strain>
    </source>
</reference>
<evidence type="ECO:0000313" key="8">
    <source>
        <dbReference type="Proteomes" id="UP000823786"/>
    </source>
</evidence>
<gene>
    <name evidence="7" type="ORF">J2Z75_004193</name>
</gene>
<feature type="transmembrane region" description="Helical" evidence="6">
    <location>
        <begin position="214"/>
        <end position="241"/>
    </location>
</feature>
<evidence type="ECO:0000256" key="2">
    <source>
        <dbReference type="ARBA" id="ARBA00022475"/>
    </source>
</evidence>
<feature type="transmembrane region" description="Helical" evidence="6">
    <location>
        <begin position="151"/>
        <end position="169"/>
    </location>
</feature>
<keyword evidence="3 6" id="KW-0812">Transmembrane</keyword>